<dbReference type="EMBL" id="JABAGV010000053">
    <property type="protein sequence ID" value="MBC2476500.1"/>
    <property type="molecule type" value="Genomic_DNA"/>
</dbReference>
<protein>
    <submittedName>
        <fullName evidence="2">Uncharacterized protein</fullName>
    </submittedName>
</protein>
<feature type="transmembrane region" description="Helical" evidence="1">
    <location>
        <begin position="6"/>
        <end position="29"/>
    </location>
</feature>
<organism evidence="2 3">
    <name type="scientific">Clostridium beijerinckii</name>
    <name type="common">Clostridium MP</name>
    <dbReference type="NCBI Taxonomy" id="1520"/>
    <lineage>
        <taxon>Bacteria</taxon>
        <taxon>Bacillati</taxon>
        <taxon>Bacillota</taxon>
        <taxon>Clostridia</taxon>
        <taxon>Eubacteriales</taxon>
        <taxon>Clostridiaceae</taxon>
        <taxon>Clostridium</taxon>
    </lineage>
</organism>
<dbReference type="AlphaFoldDB" id="A0AAW3WBX0"/>
<reference evidence="2" key="2">
    <citation type="journal article" date="2022" name="Nat. Biotechnol.">
        <title>Carbon-negative production of acetone and isopropanol by gas fermentation at industrial pilot scale.</title>
        <authorList>
            <person name="Liew F.E."/>
            <person name="Nogle R."/>
            <person name="Abdalla T."/>
            <person name="Rasor B.J."/>
            <person name="Canter C."/>
            <person name="Jensen R.O."/>
            <person name="Wang L."/>
            <person name="Strutz J."/>
            <person name="Chirania P."/>
            <person name="De Tissera S."/>
            <person name="Mueller A.P."/>
            <person name="Ruan Z."/>
            <person name="Gao A."/>
            <person name="Tran L."/>
            <person name="Engle N.L."/>
            <person name="Bromley J.C."/>
            <person name="Daniell J."/>
            <person name="Conrado R."/>
            <person name="Tschaplinski T.J."/>
            <person name="Giannone R.J."/>
            <person name="Hettich R.L."/>
            <person name="Karim A.S."/>
            <person name="Simpson S.D."/>
            <person name="Brown S.D."/>
            <person name="Leang C."/>
            <person name="Jewett M.C."/>
            <person name="Kopke M."/>
        </authorList>
    </citation>
    <scope>NUCLEOTIDE SEQUENCE</scope>
    <source>
        <strain evidence="2">DJ015</strain>
    </source>
</reference>
<comment type="caution">
    <text evidence="2">The sequence shown here is derived from an EMBL/GenBank/DDBJ whole genome shotgun (WGS) entry which is preliminary data.</text>
</comment>
<keyword evidence="1" id="KW-0472">Membrane</keyword>
<gene>
    <name evidence="2" type="ORF">HGI39_17665</name>
</gene>
<dbReference type="RefSeq" id="WP_077869337.1">
    <property type="nucleotide sequence ID" value="NZ_BKAK01000102.1"/>
</dbReference>
<reference evidence="2" key="1">
    <citation type="submission" date="2020-04" db="EMBL/GenBank/DDBJ databases">
        <authorList>
            <person name="Brown S."/>
        </authorList>
    </citation>
    <scope>NUCLEOTIDE SEQUENCE</scope>
    <source>
        <strain evidence="2">DJ015</strain>
    </source>
</reference>
<name>A0AAW3WBX0_CLOBE</name>
<dbReference type="Proteomes" id="UP001194098">
    <property type="component" value="Unassembled WGS sequence"/>
</dbReference>
<evidence type="ECO:0000313" key="2">
    <source>
        <dbReference type="EMBL" id="MBC2476500.1"/>
    </source>
</evidence>
<accession>A0AAW3WBX0</accession>
<feature type="transmembrane region" description="Helical" evidence="1">
    <location>
        <begin position="67"/>
        <end position="88"/>
    </location>
</feature>
<evidence type="ECO:0000313" key="3">
    <source>
        <dbReference type="Proteomes" id="UP001194098"/>
    </source>
</evidence>
<evidence type="ECO:0000256" key="1">
    <source>
        <dbReference type="SAM" id="Phobius"/>
    </source>
</evidence>
<feature type="transmembrane region" description="Helical" evidence="1">
    <location>
        <begin position="41"/>
        <end position="61"/>
    </location>
</feature>
<proteinExistence type="predicted"/>
<dbReference type="GeneID" id="66346174"/>
<keyword evidence="1" id="KW-0812">Transmembrane</keyword>
<keyword evidence="1" id="KW-1133">Transmembrane helix</keyword>
<sequence>MKSYYYFLALATYVVSFLICFNICLKVDIEKFICDKISRRVCLVIIAFLFSSVGSLVINGLNIAREYRSLIDCFFIAGPATALFVWAIPVKINRNHP</sequence>